<dbReference type="NCBIfam" id="TIGR02122">
    <property type="entry name" value="TRAP_TAXI"/>
    <property type="match status" value="1"/>
</dbReference>
<dbReference type="SUPFAM" id="SSF53850">
    <property type="entry name" value="Periplasmic binding protein-like II"/>
    <property type="match status" value="2"/>
</dbReference>
<dbReference type="InterPro" id="IPR011852">
    <property type="entry name" value="TRAP_TAXI"/>
</dbReference>
<dbReference type="Gene3D" id="3.40.190.10">
    <property type="entry name" value="Periplasmic binding protein-like II"/>
    <property type="match status" value="2"/>
</dbReference>
<dbReference type="PROSITE" id="PS51257">
    <property type="entry name" value="PROKAR_LIPOPROTEIN"/>
    <property type="match status" value="1"/>
</dbReference>
<gene>
    <name evidence="1" type="ORF">J3U76_07595</name>
</gene>
<dbReference type="PANTHER" id="PTHR42941:SF1">
    <property type="entry name" value="SLL1037 PROTEIN"/>
    <property type="match status" value="1"/>
</dbReference>
<evidence type="ECO:0000313" key="2">
    <source>
        <dbReference type="Proteomes" id="UP000664882"/>
    </source>
</evidence>
<reference evidence="1 2" key="1">
    <citation type="submission" date="2021-03" db="EMBL/GenBank/DDBJ databases">
        <title>Oceanisphaera sp. nov., isolated from the intestine.</title>
        <authorList>
            <person name="Zhao L.-H."/>
            <person name="Shi L.-F."/>
        </authorList>
    </citation>
    <scope>NUCLEOTIDE SEQUENCE [LARGE SCALE GENOMIC DNA]</scope>
    <source>
        <strain evidence="1 2">DM8</strain>
    </source>
</reference>
<name>A0ABS3NFZ1_9GAMM</name>
<evidence type="ECO:0000313" key="1">
    <source>
        <dbReference type="EMBL" id="MBO1519486.1"/>
    </source>
</evidence>
<sequence length="335" mass="36490">MLNTQQRRLSAFIFILLGLSGCDTPNNNINIALGPDASTTQQLSQQVLNSYGVNNDDYNAHFLPFDKALKGLQDGSIDISMSFLGLPTNGIKSLQAATGDVTLLSLPEEVIADIEQHSDYQRFTIPTSSYQFLTKEVSTLTAYAVLMANTQTINDQMGYQLARIMYNATLAPLPHAQSHFLSLKYALDGGSHLPIHPGAKRFYEEQGLTVTLPVAQLSAAGAKQEFIFGTGSQGGTYYPLGGELTTRWNEQLPSVNFTNVATQASIENLHSLREGKMDLGMTVNVSAVNALQGKGAFAEQAVENIAFIGQLYPEVFQVVTRKRGDLSSFADIKRQ</sequence>
<dbReference type="RefSeq" id="WP_208005361.1">
    <property type="nucleotide sequence ID" value="NZ_JAGDFX010000007.1"/>
</dbReference>
<proteinExistence type="predicted"/>
<organism evidence="1 2">
    <name type="scientific">Oceanisphaera pacifica</name>
    <dbReference type="NCBI Taxonomy" id="2818389"/>
    <lineage>
        <taxon>Bacteria</taxon>
        <taxon>Pseudomonadati</taxon>
        <taxon>Pseudomonadota</taxon>
        <taxon>Gammaproteobacteria</taxon>
        <taxon>Aeromonadales</taxon>
        <taxon>Aeromonadaceae</taxon>
        <taxon>Oceanisphaera</taxon>
    </lineage>
</organism>
<protein>
    <submittedName>
        <fullName evidence="1">TAXI family TRAP transporter solute-binding subunit</fullName>
    </submittedName>
</protein>
<dbReference type="EMBL" id="JAGDFX010000007">
    <property type="protein sequence ID" value="MBO1519486.1"/>
    <property type="molecule type" value="Genomic_DNA"/>
</dbReference>
<keyword evidence="2" id="KW-1185">Reference proteome</keyword>
<accession>A0ABS3NFZ1</accession>
<comment type="caution">
    <text evidence="1">The sequence shown here is derived from an EMBL/GenBank/DDBJ whole genome shotgun (WGS) entry which is preliminary data.</text>
</comment>
<dbReference type="Pfam" id="PF16868">
    <property type="entry name" value="NMT1_3"/>
    <property type="match status" value="2"/>
</dbReference>
<dbReference type="PANTHER" id="PTHR42941">
    <property type="entry name" value="SLL1037 PROTEIN"/>
    <property type="match status" value="1"/>
</dbReference>
<dbReference type="Proteomes" id="UP000664882">
    <property type="component" value="Unassembled WGS sequence"/>
</dbReference>